<evidence type="ECO:0000256" key="1">
    <source>
        <dbReference type="SAM" id="Phobius"/>
    </source>
</evidence>
<keyword evidence="1" id="KW-1133">Transmembrane helix</keyword>
<feature type="transmembrane region" description="Helical" evidence="1">
    <location>
        <begin position="21"/>
        <end position="42"/>
    </location>
</feature>
<protein>
    <submittedName>
        <fullName evidence="2">Uncharacterized protein</fullName>
    </submittedName>
</protein>
<dbReference type="RefSeq" id="WP_006308349.1">
    <property type="nucleotide sequence ID" value="NZ_ARZA01000063.1"/>
</dbReference>
<gene>
    <name evidence="2" type="ORF">L21TH_0525</name>
</gene>
<dbReference type="Proteomes" id="UP000013378">
    <property type="component" value="Unassembled WGS sequence"/>
</dbReference>
<sequence length="191" mass="22581">MNTESKNVEILDKIKRIAIRIIIICLILILFLFKGLGVRLQIVNPDDYLFLDKFQDTEFDYVIVLKMHPDIEPTAVELNDSSDIINLLKYIESLELEVVVDNRVANYNYNYPIYRIEFNNYHTGEKLVVETINKNYIKVVAFTNKKSTKDFLLNPSRKRNITTQIYKLKNFKSNKHEHNELVTFLKSNYLK</sequence>
<organism evidence="2 3">
    <name type="scientific">Caldisalinibacter kiritimatiensis</name>
    <dbReference type="NCBI Taxonomy" id="1304284"/>
    <lineage>
        <taxon>Bacteria</taxon>
        <taxon>Bacillati</taxon>
        <taxon>Bacillota</taxon>
        <taxon>Tissierellia</taxon>
        <taxon>Tissierellales</taxon>
        <taxon>Thermohalobacteraceae</taxon>
        <taxon>Caldisalinibacter</taxon>
    </lineage>
</organism>
<name>R1AW55_9FIRM</name>
<keyword evidence="1" id="KW-0472">Membrane</keyword>
<keyword evidence="3" id="KW-1185">Reference proteome</keyword>
<evidence type="ECO:0000313" key="2">
    <source>
        <dbReference type="EMBL" id="EOD01403.1"/>
    </source>
</evidence>
<proteinExistence type="predicted"/>
<accession>R1AW55</accession>
<evidence type="ECO:0000313" key="3">
    <source>
        <dbReference type="Proteomes" id="UP000013378"/>
    </source>
</evidence>
<dbReference type="AlphaFoldDB" id="R1AW55"/>
<reference evidence="2 3" key="1">
    <citation type="journal article" date="2015" name="Geomicrobiol. J.">
        <title>Caldisalinibacter kiritimatiensis gen. nov., sp. nov., a moderately thermohalophilic thiosulfate-reducing bacterium from a hypersaline microbial mat.</title>
        <authorList>
            <person name="Ben Hania W."/>
            <person name="Joseph M."/>
            <person name="Fiebig A."/>
            <person name="Bunk B."/>
            <person name="Klenk H.-P."/>
            <person name="Fardeau M.-L."/>
            <person name="Spring S."/>
        </authorList>
    </citation>
    <scope>NUCLEOTIDE SEQUENCE [LARGE SCALE GENOMIC DNA]</scope>
    <source>
        <strain evidence="2 3">L21-TH-D2</strain>
    </source>
</reference>
<comment type="caution">
    <text evidence="2">The sequence shown here is derived from an EMBL/GenBank/DDBJ whole genome shotgun (WGS) entry which is preliminary data.</text>
</comment>
<dbReference type="EMBL" id="ARZA01000063">
    <property type="protein sequence ID" value="EOD01403.1"/>
    <property type="molecule type" value="Genomic_DNA"/>
</dbReference>
<keyword evidence="1" id="KW-0812">Transmembrane</keyword>